<dbReference type="AlphaFoldDB" id="A0A2T4YWK1"/>
<evidence type="ECO:0000256" key="1">
    <source>
        <dbReference type="SAM" id="MobiDB-lite"/>
    </source>
</evidence>
<keyword evidence="3" id="KW-1185">Reference proteome</keyword>
<gene>
    <name evidence="2" type="ORF">C8P69_12212</name>
</gene>
<feature type="region of interest" description="Disordered" evidence="1">
    <location>
        <begin position="85"/>
        <end position="106"/>
    </location>
</feature>
<sequence length="106" mass="11411">MATVVHAAAVHHAAGSIRRLPLGAMTAMGARATEFGEDFGRRAEGEVVQHDHDVLYVARIFIVRDHRRGEELLLAQLMRVHPMGARSEPEGVGIAGPGGNRATVRP</sequence>
<organism evidence="2 3">
    <name type="scientific">Phreatobacter oligotrophus</name>
    <dbReference type="NCBI Taxonomy" id="1122261"/>
    <lineage>
        <taxon>Bacteria</taxon>
        <taxon>Pseudomonadati</taxon>
        <taxon>Pseudomonadota</taxon>
        <taxon>Alphaproteobacteria</taxon>
        <taxon>Hyphomicrobiales</taxon>
        <taxon>Phreatobacteraceae</taxon>
        <taxon>Phreatobacter</taxon>
    </lineage>
</organism>
<proteinExistence type="predicted"/>
<evidence type="ECO:0000313" key="2">
    <source>
        <dbReference type="EMBL" id="PTM48839.1"/>
    </source>
</evidence>
<dbReference type="EMBL" id="PZZL01000022">
    <property type="protein sequence ID" value="PTM48839.1"/>
    <property type="molecule type" value="Genomic_DNA"/>
</dbReference>
<evidence type="ECO:0000313" key="3">
    <source>
        <dbReference type="Proteomes" id="UP000241808"/>
    </source>
</evidence>
<dbReference type="Proteomes" id="UP000241808">
    <property type="component" value="Unassembled WGS sequence"/>
</dbReference>
<accession>A0A2T4YWK1</accession>
<name>A0A2T4YWK1_9HYPH</name>
<reference evidence="2 3" key="1">
    <citation type="submission" date="2018-04" db="EMBL/GenBank/DDBJ databases">
        <title>Genomic Encyclopedia of Archaeal and Bacterial Type Strains, Phase II (KMG-II): from individual species to whole genera.</title>
        <authorList>
            <person name="Goeker M."/>
        </authorList>
    </citation>
    <scope>NUCLEOTIDE SEQUENCE [LARGE SCALE GENOMIC DNA]</scope>
    <source>
        <strain evidence="2 3">DSM 25521</strain>
    </source>
</reference>
<protein>
    <submittedName>
        <fullName evidence="2">Uncharacterized protein</fullName>
    </submittedName>
</protein>
<comment type="caution">
    <text evidence="2">The sequence shown here is derived from an EMBL/GenBank/DDBJ whole genome shotgun (WGS) entry which is preliminary data.</text>
</comment>